<dbReference type="EMBL" id="JABCUV010000003">
    <property type="protein sequence ID" value="NMW92793.1"/>
    <property type="molecule type" value="Genomic_DNA"/>
</dbReference>
<dbReference type="AlphaFoldDB" id="A0A848RLS4"/>
<sequence length="114" mass="13071">MTRNDTQRFQDILRAIEKCGRYLERTSIANDAELTEIIEDAIERNLQIIGEAASRLSPTVTEAHPEIPWAAIKGFRNIMVHEYFGVDIRIIQDVVENYLPQLKQAISDCSILKQ</sequence>
<dbReference type="InterPro" id="IPR051813">
    <property type="entry name" value="HepT_RNase_toxin"/>
</dbReference>
<dbReference type="PANTHER" id="PTHR34139:SF1">
    <property type="entry name" value="RNASE MJ1380-RELATED"/>
    <property type="match status" value="1"/>
</dbReference>
<keyword evidence="5" id="KW-0378">Hydrolase</keyword>
<protein>
    <submittedName>
        <fullName evidence="7">DUF86 domain-containing protein</fullName>
    </submittedName>
</protein>
<keyword evidence="3" id="KW-0540">Nuclease</keyword>
<keyword evidence="1" id="KW-0597">Phosphoprotein</keyword>
<dbReference type="Proteomes" id="UP000582487">
    <property type="component" value="Unassembled WGS sequence"/>
</dbReference>
<dbReference type="PANTHER" id="PTHR34139">
    <property type="entry name" value="UPF0331 PROTEIN MJ0127"/>
    <property type="match status" value="1"/>
</dbReference>
<evidence type="ECO:0000256" key="6">
    <source>
        <dbReference type="ARBA" id="ARBA00024207"/>
    </source>
</evidence>
<evidence type="ECO:0000313" key="7">
    <source>
        <dbReference type="EMBL" id="NMW92793.1"/>
    </source>
</evidence>
<dbReference type="InterPro" id="IPR008201">
    <property type="entry name" value="HepT-like"/>
</dbReference>
<organism evidence="7 8">
    <name type="scientific">Mobiluncus mulieris</name>
    <dbReference type="NCBI Taxonomy" id="2052"/>
    <lineage>
        <taxon>Bacteria</taxon>
        <taxon>Bacillati</taxon>
        <taxon>Actinomycetota</taxon>
        <taxon>Actinomycetes</taxon>
        <taxon>Actinomycetales</taxon>
        <taxon>Actinomycetaceae</taxon>
        <taxon>Mobiluncus</taxon>
    </lineage>
</organism>
<evidence type="ECO:0000256" key="3">
    <source>
        <dbReference type="ARBA" id="ARBA00022722"/>
    </source>
</evidence>
<dbReference type="GO" id="GO:0110001">
    <property type="term" value="C:toxin-antitoxin complex"/>
    <property type="evidence" value="ECO:0007669"/>
    <property type="project" value="InterPro"/>
</dbReference>
<evidence type="ECO:0000256" key="2">
    <source>
        <dbReference type="ARBA" id="ARBA00022649"/>
    </source>
</evidence>
<evidence type="ECO:0000313" key="8">
    <source>
        <dbReference type="Proteomes" id="UP000582487"/>
    </source>
</evidence>
<evidence type="ECO:0000256" key="4">
    <source>
        <dbReference type="ARBA" id="ARBA00022741"/>
    </source>
</evidence>
<evidence type="ECO:0000256" key="5">
    <source>
        <dbReference type="ARBA" id="ARBA00022801"/>
    </source>
</evidence>
<evidence type="ECO:0000256" key="1">
    <source>
        <dbReference type="ARBA" id="ARBA00022553"/>
    </source>
</evidence>
<dbReference type="Gene3D" id="1.20.120.580">
    <property type="entry name" value="bsu32300-like"/>
    <property type="match status" value="1"/>
</dbReference>
<proteinExistence type="inferred from homology"/>
<comment type="similarity">
    <text evidence="6">Belongs to the HepT RNase toxin family.</text>
</comment>
<dbReference type="InterPro" id="IPR037038">
    <property type="entry name" value="HepT-like_sf"/>
</dbReference>
<accession>A0A848RLS4</accession>
<keyword evidence="4" id="KW-0547">Nucleotide-binding</keyword>
<dbReference type="Pfam" id="PF01934">
    <property type="entry name" value="HepT-like"/>
    <property type="match status" value="1"/>
</dbReference>
<reference evidence="7 8" key="1">
    <citation type="submission" date="2020-04" db="EMBL/GenBank/DDBJ databases">
        <title>Antimicrobial susceptibility and clonality of vaginal-derived multi-drug resistant Mobiluncus isolates in China.</title>
        <authorList>
            <person name="Zhang X."/>
        </authorList>
    </citation>
    <scope>NUCLEOTIDE SEQUENCE [LARGE SCALE GENOMIC DNA]</scope>
    <source>
        <strain evidence="7 8">7</strain>
    </source>
</reference>
<comment type="caution">
    <text evidence="7">The sequence shown here is derived from an EMBL/GenBank/DDBJ whole genome shotgun (WGS) entry which is preliminary data.</text>
</comment>
<dbReference type="RefSeq" id="WP_004014253.1">
    <property type="nucleotide sequence ID" value="NZ_CAMPNB010000041.1"/>
</dbReference>
<gene>
    <name evidence="7" type="ORF">HHJ74_03610</name>
</gene>
<dbReference type="GO" id="GO:0000166">
    <property type="term" value="F:nucleotide binding"/>
    <property type="evidence" value="ECO:0007669"/>
    <property type="project" value="UniProtKB-KW"/>
</dbReference>
<name>A0A848RLS4_9ACTO</name>
<keyword evidence="2" id="KW-1277">Toxin-antitoxin system</keyword>
<dbReference type="GO" id="GO:0016787">
    <property type="term" value="F:hydrolase activity"/>
    <property type="evidence" value="ECO:0007669"/>
    <property type="project" value="UniProtKB-KW"/>
</dbReference>
<dbReference type="GO" id="GO:0004540">
    <property type="term" value="F:RNA nuclease activity"/>
    <property type="evidence" value="ECO:0007669"/>
    <property type="project" value="InterPro"/>
</dbReference>